<name>A0AAV4SX20_9ARAC</name>
<dbReference type="EMBL" id="BPLQ01008249">
    <property type="protein sequence ID" value="GIY36138.1"/>
    <property type="molecule type" value="Genomic_DNA"/>
</dbReference>
<evidence type="ECO:0000313" key="1">
    <source>
        <dbReference type="EMBL" id="GIY36138.1"/>
    </source>
</evidence>
<reference evidence="1 2" key="1">
    <citation type="submission" date="2021-06" db="EMBL/GenBank/DDBJ databases">
        <title>Caerostris darwini draft genome.</title>
        <authorList>
            <person name="Kono N."/>
            <person name="Arakawa K."/>
        </authorList>
    </citation>
    <scope>NUCLEOTIDE SEQUENCE [LARGE SCALE GENOMIC DNA]</scope>
</reference>
<evidence type="ECO:0000313" key="2">
    <source>
        <dbReference type="Proteomes" id="UP001054837"/>
    </source>
</evidence>
<proteinExistence type="predicted"/>
<comment type="caution">
    <text evidence="1">The sequence shown here is derived from an EMBL/GenBank/DDBJ whole genome shotgun (WGS) entry which is preliminary data.</text>
</comment>
<protein>
    <submittedName>
        <fullName evidence="1">Uncharacterized protein</fullName>
    </submittedName>
</protein>
<organism evidence="1 2">
    <name type="scientific">Caerostris darwini</name>
    <dbReference type="NCBI Taxonomy" id="1538125"/>
    <lineage>
        <taxon>Eukaryota</taxon>
        <taxon>Metazoa</taxon>
        <taxon>Ecdysozoa</taxon>
        <taxon>Arthropoda</taxon>
        <taxon>Chelicerata</taxon>
        <taxon>Arachnida</taxon>
        <taxon>Araneae</taxon>
        <taxon>Araneomorphae</taxon>
        <taxon>Entelegynae</taxon>
        <taxon>Araneoidea</taxon>
        <taxon>Araneidae</taxon>
        <taxon>Caerostris</taxon>
    </lineage>
</organism>
<sequence>MSTSSITIDQGSYIPFAADKSCPIVLNLNNYRHAQNRKVNDSARSGRLWDVCEQWELLPLPSIKAATPLFPVIRGVRPS</sequence>
<dbReference type="Proteomes" id="UP001054837">
    <property type="component" value="Unassembled WGS sequence"/>
</dbReference>
<dbReference type="AlphaFoldDB" id="A0AAV4SX20"/>
<accession>A0AAV4SX20</accession>
<keyword evidence="2" id="KW-1185">Reference proteome</keyword>
<gene>
    <name evidence="1" type="ORF">CDAR_479831</name>
</gene>